<organism evidence="2 3">
    <name type="scientific">Candidatus Fimicola merdigallinarum</name>
    <dbReference type="NCBI Taxonomy" id="2840819"/>
    <lineage>
        <taxon>Bacteria</taxon>
        <taxon>Bacillati</taxon>
        <taxon>Bacillota</taxon>
        <taxon>Clostridia</taxon>
        <taxon>Lachnospirales</taxon>
        <taxon>Lachnospiraceae</taxon>
        <taxon>Lachnospiraceae incertae sedis</taxon>
        <taxon>Candidatus Fimicola</taxon>
    </lineage>
</organism>
<dbReference type="AlphaFoldDB" id="A0A9D9H337"/>
<keyword evidence="1" id="KW-0472">Membrane</keyword>
<dbReference type="EMBL" id="JADIMX010000049">
    <property type="protein sequence ID" value="MBO8434179.1"/>
    <property type="molecule type" value="Genomic_DNA"/>
</dbReference>
<gene>
    <name evidence="2" type="ORF">IAC55_02490</name>
</gene>
<sequence length="278" mass="32563">MDWNNAKKTVIIILVMLNAFLFFANFRESKIYKITPDREKYAIEVLSKRGVYLYTDIPDEILPLEKISVKPVSVNRSFIEKKFFENEDIKISVEFDKNILRSNKKTVAYKGNKINIEYNQEYSENSNFNSKKAIEFADNMIYDIEGRSNRFSLLDTIETDEGYKFIYCEKYKGHIIYPSRYEIFVNKNGVKSIDIEYCDIDGYTGDKSEIFGGDEAIFTLSDYVGKSITIDKIEICYDYQSNDVSEYSSSSKLVPYYFIYTIDDEKPYMVNAYTNKVK</sequence>
<accession>A0A9D9H337</accession>
<feature type="transmembrane region" description="Helical" evidence="1">
    <location>
        <begin position="6"/>
        <end position="26"/>
    </location>
</feature>
<reference evidence="2" key="2">
    <citation type="journal article" date="2021" name="PeerJ">
        <title>Extensive microbial diversity within the chicken gut microbiome revealed by metagenomics and culture.</title>
        <authorList>
            <person name="Gilroy R."/>
            <person name="Ravi A."/>
            <person name="Getino M."/>
            <person name="Pursley I."/>
            <person name="Horton D.L."/>
            <person name="Alikhan N.F."/>
            <person name="Baker D."/>
            <person name="Gharbi K."/>
            <person name="Hall N."/>
            <person name="Watson M."/>
            <person name="Adriaenssens E.M."/>
            <person name="Foster-Nyarko E."/>
            <person name="Jarju S."/>
            <person name="Secka A."/>
            <person name="Antonio M."/>
            <person name="Oren A."/>
            <person name="Chaudhuri R.R."/>
            <person name="La Ragione R."/>
            <person name="Hildebrand F."/>
            <person name="Pallen M.J."/>
        </authorList>
    </citation>
    <scope>NUCLEOTIDE SEQUENCE</scope>
    <source>
        <strain evidence="2">F6-4510</strain>
    </source>
</reference>
<protein>
    <recommendedName>
        <fullName evidence="4">Regulatory protein YycH-like domain-containing protein</fullName>
    </recommendedName>
</protein>
<evidence type="ECO:0000256" key="1">
    <source>
        <dbReference type="SAM" id="Phobius"/>
    </source>
</evidence>
<comment type="caution">
    <text evidence="2">The sequence shown here is derived from an EMBL/GenBank/DDBJ whole genome shotgun (WGS) entry which is preliminary data.</text>
</comment>
<keyword evidence="1" id="KW-1133">Transmembrane helix</keyword>
<dbReference type="Proteomes" id="UP000823611">
    <property type="component" value="Unassembled WGS sequence"/>
</dbReference>
<evidence type="ECO:0000313" key="2">
    <source>
        <dbReference type="EMBL" id="MBO8434179.1"/>
    </source>
</evidence>
<evidence type="ECO:0000313" key="3">
    <source>
        <dbReference type="Proteomes" id="UP000823611"/>
    </source>
</evidence>
<proteinExistence type="predicted"/>
<name>A0A9D9H337_9FIRM</name>
<keyword evidence="1" id="KW-0812">Transmembrane</keyword>
<reference evidence="2" key="1">
    <citation type="submission" date="2020-10" db="EMBL/GenBank/DDBJ databases">
        <authorList>
            <person name="Gilroy R."/>
        </authorList>
    </citation>
    <scope>NUCLEOTIDE SEQUENCE</scope>
    <source>
        <strain evidence="2">F6-4510</strain>
    </source>
</reference>
<evidence type="ECO:0008006" key="4">
    <source>
        <dbReference type="Google" id="ProtNLM"/>
    </source>
</evidence>